<keyword evidence="3" id="KW-0378">Hydrolase</keyword>
<dbReference type="InterPro" id="IPR005225">
    <property type="entry name" value="Small_GTP-bd"/>
</dbReference>
<dbReference type="Pfam" id="PF00071">
    <property type="entry name" value="Ras"/>
    <property type="match status" value="1"/>
</dbReference>
<evidence type="ECO:0000313" key="6">
    <source>
        <dbReference type="RefSeq" id="XP_017773876.1"/>
    </source>
</evidence>
<keyword evidence="5" id="KW-1185">Reference proteome</keyword>
<evidence type="ECO:0000256" key="1">
    <source>
        <dbReference type="ARBA" id="ARBA00008344"/>
    </source>
</evidence>
<dbReference type="InterPro" id="IPR027417">
    <property type="entry name" value="P-loop_NTPase"/>
</dbReference>
<dbReference type="InterPro" id="IPR001806">
    <property type="entry name" value="Small_GTPase"/>
</dbReference>
<evidence type="ECO:0000256" key="2">
    <source>
        <dbReference type="ARBA" id="ARBA00011984"/>
    </source>
</evidence>
<evidence type="ECO:0000256" key="3">
    <source>
        <dbReference type="ARBA" id="ARBA00022801"/>
    </source>
</evidence>
<comment type="catalytic activity">
    <reaction evidence="4">
        <text>GTP + H2O = GDP + phosphate + H(+)</text>
        <dbReference type="Rhea" id="RHEA:19669"/>
        <dbReference type="ChEBI" id="CHEBI:15377"/>
        <dbReference type="ChEBI" id="CHEBI:15378"/>
        <dbReference type="ChEBI" id="CHEBI:37565"/>
        <dbReference type="ChEBI" id="CHEBI:43474"/>
        <dbReference type="ChEBI" id="CHEBI:58189"/>
        <dbReference type="EC" id="3.6.5.2"/>
    </reaction>
</comment>
<dbReference type="EC" id="3.6.5.2" evidence="2"/>
<comment type="similarity">
    <text evidence="1">Belongs to the small GTPase superfamily. Ras family.</text>
</comment>
<dbReference type="Gene3D" id="3.40.50.300">
    <property type="entry name" value="P-loop containing nucleotide triphosphate hydrolases"/>
    <property type="match status" value="1"/>
</dbReference>
<evidence type="ECO:0000256" key="4">
    <source>
        <dbReference type="ARBA" id="ARBA00048098"/>
    </source>
</evidence>
<dbReference type="PROSITE" id="PS51419">
    <property type="entry name" value="RAB"/>
    <property type="match status" value="1"/>
</dbReference>
<evidence type="ECO:0000313" key="5">
    <source>
        <dbReference type="Proteomes" id="UP000695000"/>
    </source>
</evidence>
<dbReference type="PROSITE" id="PS51421">
    <property type="entry name" value="RAS"/>
    <property type="match status" value="1"/>
</dbReference>
<organism evidence="5 6">
    <name type="scientific">Nicrophorus vespilloides</name>
    <name type="common">Boreal carrion beetle</name>
    <dbReference type="NCBI Taxonomy" id="110193"/>
    <lineage>
        <taxon>Eukaryota</taxon>
        <taxon>Metazoa</taxon>
        <taxon>Ecdysozoa</taxon>
        <taxon>Arthropoda</taxon>
        <taxon>Hexapoda</taxon>
        <taxon>Insecta</taxon>
        <taxon>Pterygota</taxon>
        <taxon>Neoptera</taxon>
        <taxon>Endopterygota</taxon>
        <taxon>Coleoptera</taxon>
        <taxon>Polyphaga</taxon>
        <taxon>Staphyliniformia</taxon>
        <taxon>Silphidae</taxon>
        <taxon>Nicrophorinae</taxon>
        <taxon>Nicrophorus</taxon>
    </lineage>
</organism>
<dbReference type="NCBIfam" id="TIGR00231">
    <property type="entry name" value="small_GTP"/>
    <property type="match status" value="1"/>
</dbReference>
<dbReference type="RefSeq" id="XP_017773876.1">
    <property type="nucleotide sequence ID" value="XM_017918387.1"/>
</dbReference>
<gene>
    <name evidence="6" type="primary">LOC108560719</name>
</gene>
<dbReference type="SMART" id="SM00173">
    <property type="entry name" value="RAS"/>
    <property type="match status" value="1"/>
</dbReference>
<dbReference type="SUPFAM" id="SSF52540">
    <property type="entry name" value="P-loop containing nucleoside triphosphate hydrolases"/>
    <property type="match status" value="1"/>
</dbReference>
<name>A0ABM1MH26_NICVS</name>
<dbReference type="InterPro" id="IPR051065">
    <property type="entry name" value="Ras-related_GTPase"/>
</dbReference>
<dbReference type="PRINTS" id="PR00449">
    <property type="entry name" value="RASTRNSFRMNG"/>
</dbReference>
<protein>
    <recommendedName>
        <fullName evidence="2">small monomeric GTPase</fullName>
        <ecNumber evidence="2">3.6.5.2</ecNumber>
    </recommendedName>
</protein>
<dbReference type="Proteomes" id="UP000695000">
    <property type="component" value="Unplaced"/>
</dbReference>
<proteinExistence type="inferred from homology"/>
<reference evidence="6" key="1">
    <citation type="submission" date="2025-08" db="UniProtKB">
        <authorList>
            <consortium name="RefSeq"/>
        </authorList>
    </citation>
    <scope>IDENTIFICATION</scope>
    <source>
        <tissue evidence="6">Whole Larva</tissue>
    </source>
</reference>
<dbReference type="GeneID" id="108560719"/>
<sequence>MKTEDKSNMAKVRIAVIGKSNVGKSALTVRYLTRRFIGEYRRNTDLLYRQTLTVNNASLEVEIVDVCSCELALFPEEAIYWADACVIVYDITSRTSFSHATELLQRVQQIRNQMPVMMLANKSDLEHLRQVEEVEGRTISIQHGIQFNEVSVAENSDAIYSSFDLMLNECRNQQSNHKSRKFSVSKMLGTLIGTNGKVPQNPTNQGGTVVVCHKSDLYKSRVLKRRQNFTATASL</sequence>
<dbReference type="PANTHER" id="PTHR45704">
    <property type="entry name" value="RAS-LIKE FAMILY MEMBER 11"/>
    <property type="match status" value="1"/>
</dbReference>
<dbReference type="SMART" id="SM00175">
    <property type="entry name" value="RAB"/>
    <property type="match status" value="1"/>
</dbReference>
<accession>A0ABM1MH26</accession>